<keyword evidence="4" id="KW-0031">Aminopeptidase</keyword>
<dbReference type="Pfam" id="PF00883">
    <property type="entry name" value="Peptidase_M17"/>
    <property type="match status" value="1"/>
</dbReference>
<dbReference type="EC" id="3.4.11.1" evidence="3"/>
<dbReference type="Gene3D" id="3.40.630.10">
    <property type="entry name" value="Zn peptidases"/>
    <property type="match status" value="1"/>
</dbReference>
<feature type="domain" description="Cytosol aminopeptidase" evidence="7">
    <location>
        <begin position="173"/>
        <end position="484"/>
    </location>
</feature>
<name>A0A6J6H3X3_9ZZZZ</name>
<reference evidence="9" key="1">
    <citation type="submission" date="2020-05" db="EMBL/GenBank/DDBJ databases">
        <authorList>
            <person name="Chiriac C."/>
            <person name="Salcher M."/>
            <person name="Ghai R."/>
            <person name="Kavagutti S V."/>
        </authorList>
    </citation>
    <scope>NUCLEOTIDE SEQUENCE</scope>
</reference>
<evidence type="ECO:0000259" key="8">
    <source>
        <dbReference type="Pfam" id="PF02789"/>
    </source>
</evidence>
<keyword evidence="5" id="KW-0645">Protease</keyword>
<dbReference type="SUPFAM" id="SSF53187">
    <property type="entry name" value="Zn-dependent exopeptidases"/>
    <property type="match status" value="1"/>
</dbReference>
<comment type="catalytic activity">
    <reaction evidence="1">
        <text>Release of an N-terminal amino acid, Xaa-|-Yaa-, in which Xaa is preferably Leu, but may be other amino acids including Pro although not Arg or Lys, and Yaa may be Pro. Amino acid amides and methyl esters are also readily hydrolyzed, but rates on arylamides are exceedingly low.</text>
        <dbReference type="EC" id="3.4.11.1"/>
    </reaction>
</comment>
<dbReference type="InterPro" id="IPR043472">
    <property type="entry name" value="Macro_dom-like"/>
</dbReference>
<dbReference type="InterPro" id="IPR023042">
    <property type="entry name" value="Peptidase_M17_leu_NH2_pept"/>
</dbReference>
<dbReference type="InterPro" id="IPR011356">
    <property type="entry name" value="Leucine_aapep/pepB"/>
</dbReference>
<dbReference type="CDD" id="cd00433">
    <property type="entry name" value="Peptidase_M17"/>
    <property type="match status" value="1"/>
</dbReference>
<dbReference type="GO" id="GO:0030145">
    <property type="term" value="F:manganese ion binding"/>
    <property type="evidence" value="ECO:0007669"/>
    <property type="project" value="InterPro"/>
</dbReference>
<dbReference type="PANTHER" id="PTHR11963">
    <property type="entry name" value="LEUCINE AMINOPEPTIDASE-RELATED"/>
    <property type="match status" value="1"/>
</dbReference>
<evidence type="ECO:0000259" key="7">
    <source>
        <dbReference type="Pfam" id="PF00883"/>
    </source>
</evidence>
<dbReference type="SUPFAM" id="SSF52949">
    <property type="entry name" value="Macro domain-like"/>
    <property type="match status" value="1"/>
</dbReference>
<proteinExistence type="inferred from homology"/>
<dbReference type="PRINTS" id="PR00481">
    <property type="entry name" value="LAMNOPPTDASE"/>
</dbReference>
<evidence type="ECO:0000256" key="4">
    <source>
        <dbReference type="ARBA" id="ARBA00022438"/>
    </source>
</evidence>
<dbReference type="AlphaFoldDB" id="A0A6J6H3X3"/>
<sequence length="495" mass="51438">MAKVKLNAKVDSDVLVVGLGSFNKKLQIESGPAQVDNTQLLASLIAMGATGNADEVIKLPGKTTKLIIFTGLGNLENGVTAEVLRRASGAAARALSGNKGASFALPHKSVIELAAIAEGAALGAYTFTEFLGSKKSEQKPPLATVSIVSKFAETAQAKEAAKRAEIIAEQTALVRDLINTPPSHLTPDSFCLRMKKEASKYGVKVEIITDVALRKGGYGGIIGVGQGSANPPRLLHVSYTPAKAKKRFAYVGKGITFDTGGLALKPALGMEAMKSDMSGAAAVIASVFAIAQLKLPIAIDGWAPLAENMVSDTATRPSDVITIYGGKTVEVLNPDAEGRLVLADALIKAAEVGNKNGGLDGIVDVATLTGAQVVALGTRTSAVMTNDENFSGQFLTAANLAGESFWPMPLPTELRASLDSPIADLANIGDRMGGMLVAGLFLKEFIDPKTPWLHLDIAGPAFNEKQAHGYTPVGGTGVALRSLVTLAELAVSQQK</sequence>
<dbReference type="GO" id="GO:0070006">
    <property type="term" value="F:metalloaminopeptidase activity"/>
    <property type="evidence" value="ECO:0007669"/>
    <property type="project" value="InterPro"/>
</dbReference>
<evidence type="ECO:0000313" key="9">
    <source>
        <dbReference type="EMBL" id="CAB4608382.1"/>
    </source>
</evidence>
<dbReference type="GO" id="GO:0005737">
    <property type="term" value="C:cytoplasm"/>
    <property type="evidence" value="ECO:0007669"/>
    <property type="project" value="InterPro"/>
</dbReference>
<dbReference type="NCBIfam" id="NF002073">
    <property type="entry name" value="PRK00913.1-2"/>
    <property type="match status" value="1"/>
</dbReference>
<dbReference type="InterPro" id="IPR000819">
    <property type="entry name" value="Peptidase_M17_C"/>
</dbReference>
<dbReference type="EMBL" id="CAEZUT010000030">
    <property type="protein sequence ID" value="CAB4608382.1"/>
    <property type="molecule type" value="Genomic_DNA"/>
</dbReference>
<dbReference type="PANTHER" id="PTHR11963:SF23">
    <property type="entry name" value="CYTOSOL AMINOPEPTIDASE"/>
    <property type="match status" value="1"/>
</dbReference>
<dbReference type="GO" id="GO:0006508">
    <property type="term" value="P:proteolysis"/>
    <property type="evidence" value="ECO:0007669"/>
    <property type="project" value="UniProtKB-KW"/>
</dbReference>
<evidence type="ECO:0000256" key="3">
    <source>
        <dbReference type="ARBA" id="ARBA00012565"/>
    </source>
</evidence>
<organism evidence="9">
    <name type="scientific">freshwater metagenome</name>
    <dbReference type="NCBI Taxonomy" id="449393"/>
    <lineage>
        <taxon>unclassified sequences</taxon>
        <taxon>metagenomes</taxon>
        <taxon>ecological metagenomes</taxon>
    </lineage>
</organism>
<dbReference type="Pfam" id="PF02789">
    <property type="entry name" value="Peptidase_M17_N"/>
    <property type="match status" value="1"/>
</dbReference>
<comment type="similarity">
    <text evidence="2">Belongs to the peptidase M17 family.</text>
</comment>
<accession>A0A6J6H3X3</accession>
<evidence type="ECO:0000256" key="2">
    <source>
        <dbReference type="ARBA" id="ARBA00009528"/>
    </source>
</evidence>
<dbReference type="InterPro" id="IPR008283">
    <property type="entry name" value="Peptidase_M17_N"/>
</dbReference>
<evidence type="ECO:0000256" key="6">
    <source>
        <dbReference type="ARBA" id="ARBA00022801"/>
    </source>
</evidence>
<evidence type="ECO:0000256" key="5">
    <source>
        <dbReference type="ARBA" id="ARBA00022670"/>
    </source>
</evidence>
<evidence type="ECO:0000256" key="1">
    <source>
        <dbReference type="ARBA" id="ARBA00000135"/>
    </source>
</evidence>
<protein>
    <recommendedName>
        <fullName evidence="3">leucyl aminopeptidase</fullName>
        <ecNumber evidence="3">3.4.11.1</ecNumber>
    </recommendedName>
</protein>
<gene>
    <name evidence="9" type="ORF">UFOPK1854_00424</name>
</gene>
<keyword evidence="6" id="KW-0378">Hydrolase</keyword>
<dbReference type="Gene3D" id="3.40.220.10">
    <property type="entry name" value="Leucine Aminopeptidase, subunit E, domain 1"/>
    <property type="match status" value="1"/>
</dbReference>
<feature type="domain" description="Peptidase M17 leucyl aminopeptidase N-terminal" evidence="8">
    <location>
        <begin position="38"/>
        <end position="131"/>
    </location>
</feature>
<dbReference type="HAMAP" id="MF_00181">
    <property type="entry name" value="Cytosol_peptidase_M17"/>
    <property type="match status" value="1"/>
</dbReference>